<name>A0A0D7A0T9_9AGAR</name>
<reference evidence="1 2" key="1">
    <citation type="journal article" date="2015" name="Fungal Genet. Biol.">
        <title>Evolution of novel wood decay mechanisms in Agaricales revealed by the genome sequences of Fistulina hepatica and Cylindrobasidium torrendii.</title>
        <authorList>
            <person name="Floudas D."/>
            <person name="Held B.W."/>
            <person name="Riley R."/>
            <person name="Nagy L.G."/>
            <person name="Koehler G."/>
            <person name="Ransdell A.S."/>
            <person name="Younus H."/>
            <person name="Chow J."/>
            <person name="Chiniquy J."/>
            <person name="Lipzen A."/>
            <person name="Tritt A."/>
            <person name="Sun H."/>
            <person name="Haridas S."/>
            <person name="LaButti K."/>
            <person name="Ohm R.A."/>
            <person name="Kues U."/>
            <person name="Blanchette R.A."/>
            <person name="Grigoriev I.V."/>
            <person name="Minto R.E."/>
            <person name="Hibbett D.S."/>
        </authorList>
    </citation>
    <scope>NUCLEOTIDE SEQUENCE [LARGE SCALE GENOMIC DNA]</scope>
    <source>
        <strain evidence="1 2">ATCC 64428</strain>
    </source>
</reference>
<organism evidence="1 2">
    <name type="scientific">Fistulina hepatica ATCC 64428</name>
    <dbReference type="NCBI Taxonomy" id="1128425"/>
    <lineage>
        <taxon>Eukaryota</taxon>
        <taxon>Fungi</taxon>
        <taxon>Dikarya</taxon>
        <taxon>Basidiomycota</taxon>
        <taxon>Agaricomycotina</taxon>
        <taxon>Agaricomycetes</taxon>
        <taxon>Agaricomycetidae</taxon>
        <taxon>Agaricales</taxon>
        <taxon>Fistulinaceae</taxon>
        <taxon>Fistulina</taxon>
    </lineage>
</organism>
<sequence>MKSYHQCIGCGAFGKNFAPQALCDTNRVNSKKLQQDADEARKHAHQLRRSAVHATQANGFLTPNSPCDEARKHAHQLRRSAVHATQANGFLTPNSPSSINEQSQHPFYVPSYDVDENVAVMRFTNPTVRESIFIESDTRPFSFGRYRAVKGPLYAMLQQLWLSFELSVEIVQPLAIVEHEKDSPSWLCFPDTPVISIDDLTALCHTEFVYLLRAFTHFLVLQALERLLIPDAIEQDIQSIFDDFIFASFGSGPDHVNKFVILDFMAHK</sequence>
<dbReference type="Proteomes" id="UP000054144">
    <property type="component" value="Unassembled WGS sequence"/>
</dbReference>
<gene>
    <name evidence="1" type="ORF">FISHEDRAFT_62984</name>
</gene>
<dbReference type="AlphaFoldDB" id="A0A0D7A0T9"/>
<evidence type="ECO:0000313" key="2">
    <source>
        <dbReference type="Proteomes" id="UP000054144"/>
    </source>
</evidence>
<proteinExistence type="predicted"/>
<accession>A0A0D7A0T9</accession>
<dbReference type="EMBL" id="KN882144">
    <property type="protein sequence ID" value="KIY43019.1"/>
    <property type="molecule type" value="Genomic_DNA"/>
</dbReference>
<keyword evidence="2" id="KW-1185">Reference proteome</keyword>
<evidence type="ECO:0000313" key="1">
    <source>
        <dbReference type="EMBL" id="KIY43019.1"/>
    </source>
</evidence>
<protein>
    <submittedName>
        <fullName evidence="1">Uncharacterized protein</fullName>
    </submittedName>
</protein>